<feature type="domain" description="Inosine/uridine-preferring nucleoside hydrolase" evidence="4">
    <location>
        <begin position="6"/>
        <end position="302"/>
    </location>
</feature>
<comment type="caution">
    <text evidence="5">The sequence shown here is derived from an EMBL/GenBank/DDBJ whole genome shotgun (WGS) entry which is preliminary data.</text>
</comment>
<evidence type="ECO:0000313" key="5">
    <source>
        <dbReference type="EMBL" id="PTL73312.1"/>
    </source>
</evidence>
<dbReference type="PANTHER" id="PTHR12304">
    <property type="entry name" value="INOSINE-URIDINE PREFERRING NUCLEOSIDE HYDROLASE"/>
    <property type="match status" value="1"/>
</dbReference>
<feature type="region of interest" description="Disordered" evidence="3">
    <location>
        <begin position="74"/>
        <end position="98"/>
    </location>
</feature>
<dbReference type="GO" id="GO:0008477">
    <property type="term" value="F:purine nucleosidase activity"/>
    <property type="evidence" value="ECO:0007669"/>
    <property type="project" value="TreeGrafter"/>
</dbReference>
<keyword evidence="2" id="KW-0326">Glycosidase</keyword>
<dbReference type="CDD" id="cd02651">
    <property type="entry name" value="nuc_hydro_IU_UC_XIUA"/>
    <property type="match status" value="1"/>
</dbReference>
<organism evidence="5 6">
    <name type="scientific">Rathayibacter caricis DSM 15933</name>
    <dbReference type="NCBI Taxonomy" id="1328867"/>
    <lineage>
        <taxon>Bacteria</taxon>
        <taxon>Bacillati</taxon>
        <taxon>Actinomycetota</taxon>
        <taxon>Actinomycetes</taxon>
        <taxon>Micrococcales</taxon>
        <taxon>Microbacteriaceae</taxon>
        <taxon>Rathayibacter</taxon>
    </lineage>
</organism>
<dbReference type="Gene3D" id="3.90.245.10">
    <property type="entry name" value="Ribonucleoside hydrolase-like"/>
    <property type="match status" value="1"/>
</dbReference>
<evidence type="ECO:0000259" key="4">
    <source>
        <dbReference type="Pfam" id="PF01156"/>
    </source>
</evidence>
<dbReference type="AlphaFoldDB" id="A0A2T4UUV4"/>
<keyword evidence="1 5" id="KW-0378">Hydrolase</keyword>
<dbReference type="EMBL" id="PZPL01000001">
    <property type="protein sequence ID" value="PTL73312.1"/>
    <property type="molecule type" value="Genomic_DNA"/>
</dbReference>
<evidence type="ECO:0000313" key="6">
    <source>
        <dbReference type="Proteomes" id="UP000241085"/>
    </source>
</evidence>
<name>A0A2T4UUV4_9MICO</name>
<evidence type="ECO:0000256" key="2">
    <source>
        <dbReference type="ARBA" id="ARBA00023295"/>
    </source>
</evidence>
<reference evidence="5 6" key="1">
    <citation type="submission" date="2018-03" db="EMBL/GenBank/DDBJ databases">
        <title>Bacteriophage NCPPB3778 and a type I-E CRISPR drive the evolution of the US Biological Select Agent, Rathayibacter toxicus.</title>
        <authorList>
            <person name="Davis E.W.II."/>
            <person name="Tabima J.F."/>
            <person name="Weisberg A.J."/>
            <person name="Dantas Lopes L."/>
            <person name="Wiseman M.S."/>
            <person name="Wiseman M.S."/>
            <person name="Pupko T."/>
            <person name="Belcher M.S."/>
            <person name="Sechler A.J."/>
            <person name="Tancos M.A."/>
            <person name="Schroeder B.K."/>
            <person name="Murray T.D."/>
            <person name="Luster D.G."/>
            <person name="Schneider W.L."/>
            <person name="Rogers E."/>
            <person name="Andreote F.D."/>
            <person name="Grunwald N.J."/>
            <person name="Putnam M.L."/>
            <person name="Chang J.H."/>
        </authorList>
    </citation>
    <scope>NUCLEOTIDE SEQUENCE [LARGE SCALE GENOMIC DNA]</scope>
    <source>
        <strain evidence="5 6">DSM 15933</strain>
    </source>
</reference>
<dbReference type="SUPFAM" id="SSF53590">
    <property type="entry name" value="Nucleoside hydrolase"/>
    <property type="match status" value="1"/>
</dbReference>
<dbReference type="Pfam" id="PF01156">
    <property type="entry name" value="IU_nuc_hydro"/>
    <property type="match status" value="1"/>
</dbReference>
<accession>A0A2T4UUV4</accession>
<evidence type="ECO:0000256" key="3">
    <source>
        <dbReference type="SAM" id="MobiDB-lite"/>
    </source>
</evidence>
<dbReference type="InterPro" id="IPR036452">
    <property type="entry name" value="Ribo_hydro-like"/>
</dbReference>
<evidence type="ECO:0000256" key="1">
    <source>
        <dbReference type="ARBA" id="ARBA00022801"/>
    </source>
</evidence>
<dbReference type="Proteomes" id="UP000241085">
    <property type="component" value="Unassembled WGS sequence"/>
</dbReference>
<protein>
    <submittedName>
        <fullName evidence="5">Ribonucleoside hydrolase</fullName>
    </submittedName>
</protein>
<dbReference type="GO" id="GO:0006152">
    <property type="term" value="P:purine nucleoside catabolic process"/>
    <property type="evidence" value="ECO:0007669"/>
    <property type="project" value="TreeGrafter"/>
</dbReference>
<gene>
    <name evidence="5" type="primary">rihB</name>
    <name evidence="5" type="ORF">C1I63_10925</name>
</gene>
<dbReference type="PANTHER" id="PTHR12304:SF4">
    <property type="entry name" value="URIDINE NUCLEOSIDASE"/>
    <property type="match status" value="1"/>
</dbReference>
<dbReference type="RefSeq" id="WP_107574793.1">
    <property type="nucleotide sequence ID" value="NZ_PZPL01000001.1"/>
</dbReference>
<dbReference type="InterPro" id="IPR001910">
    <property type="entry name" value="Inosine/uridine_hydrolase_dom"/>
</dbReference>
<sequence length="311" mass="32704">MSGRRIILDCDPGHDDALAILLAHGSPAIELVAITTVAGNQSLEKVTGNARAVAAVAGLVGVPIAAGMHRPLVRDTEPAPSIHGESGMDGPSLPEDRPALDPRHAVELIIEEVMGSPAGSITLVPTGPLTNIAMAVRREPRLAERVREVVLMGGGVQGGNWTATAEFNILADPEAAHIVVGAGWDVTMVGLDVTHRALATEEVVARFRALDSDVGRFCVGLLDFFAESYRDAQGFDAPPVHDAVAVAHVIDASILEVRRAPLTVELRGEHTVGMTVADLRSAAPADCRTSIATGIDSDRFWDLVLDTVGRL</sequence>
<dbReference type="GO" id="GO:0005829">
    <property type="term" value="C:cytosol"/>
    <property type="evidence" value="ECO:0007669"/>
    <property type="project" value="TreeGrafter"/>
</dbReference>
<dbReference type="InterPro" id="IPR023186">
    <property type="entry name" value="IUNH"/>
</dbReference>
<proteinExistence type="predicted"/>
<keyword evidence="6" id="KW-1185">Reference proteome</keyword>